<organism evidence="2">
    <name type="scientific">Schlesneria paludicola</name>
    <dbReference type="NCBI Taxonomy" id="360056"/>
    <lineage>
        <taxon>Bacteria</taxon>
        <taxon>Pseudomonadati</taxon>
        <taxon>Planctomycetota</taxon>
        <taxon>Planctomycetia</taxon>
        <taxon>Planctomycetales</taxon>
        <taxon>Planctomycetaceae</taxon>
        <taxon>Schlesneria</taxon>
    </lineage>
</organism>
<evidence type="ECO:0008006" key="3">
    <source>
        <dbReference type="Google" id="ProtNLM"/>
    </source>
</evidence>
<comment type="caution">
    <text evidence="2">The sequence shown here is derived from an EMBL/GenBank/DDBJ whole genome shotgun (WGS) entry which is preliminary data.</text>
</comment>
<reference evidence="2" key="1">
    <citation type="journal article" date="2020" name="mSystems">
        <title>Genome- and Community-Level Interaction Insights into Carbon Utilization and Element Cycling Functions of Hydrothermarchaeota in Hydrothermal Sediment.</title>
        <authorList>
            <person name="Zhou Z."/>
            <person name="Liu Y."/>
            <person name="Xu W."/>
            <person name="Pan J."/>
            <person name="Luo Z.H."/>
            <person name="Li M."/>
        </authorList>
    </citation>
    <scope>NUCLEOTIDE SEQUENCE [LARGE SCALE GENOMIC DNA]</scope>
    <source>
        <strain evidence="2">SpSt-508</strain>
    </source>
</reference>
<name>A0A7C4QRI2_9PLAN</name>
<keyword evidence="1" id="KW-0732">Signal</keyword>
<gene>
    <name evidence="2" type="ORF">ENS64_17300</name>
</gene>
<feature type="signal peptide" evidence="1">
    <location>
        <begin position="1"/>
        <end position="21"/>
    </location>
</feature>
<protein>
    <recommendedName>
        <fullName evidence="3">DUF4412 domain-containing protein</fullName>
    </recommendedName>
</protein>
<feature type="chain" id="PRO_5028197086" description="DUF4412 domain-containing protein" evidence="1">
    <location>
        <begin position="22"/>
        <end position="316"/>
    </location>
</feature>
<evidence type="ECO:0000313" key="2">
    <source>
        <dbReference type="EMBL" id="HGT41004.1"/>
    </source>
</evidence>
<evidence type="ECO:0000256" key="1">
    <source>
        <dbReference type="SAM" id="SignalP"/>
    </source>
</evidence>
<accession>A0A7C4QRI2</accession>
<dbReference type="EMBL" id="DSVQ01000019">
    <property type="protein sequence ID" value="HGT41004.1"/>
    <property type="molecule type" value="Genomic_DNA"/>
</dbReference>
<sequence>MHGCWLTSTIFSLLLATSVRAAQEGEPAASNLSAVTVVHDGEPPHRKLEYKFANGQFAHYEVTSKMTMTTQHGQAQVKAVNESQAWKMFRVVTVDANGHATLEPLIERVKMQAQIDNLPPTTYDSQLDPAPPREFAEVAKSIGRAHARFLYSRDGELLKIITLPGAPPYLTAAAEKVDAKYSFLVPLPKTPVGVGAVWKDRFQVMVTVGEGLGQPVTLQRQFTWKSQDGSVATLLSKTSVLSPINNPQVEGQLMQRTPSAVIKFDLERGLVLSQTASVDQEVVNALGPNTRLHAQSETVERLIPTPAGVQPAALKQ</sequence>
<proteinExistence type="predicted"/>
<dbReference type="AlphaFoldDB" id="A0A7C4QRI2"/>